<organism evidence="3 4">
    <name type="scientific">Merluccius polli</name>
    <name type="common">Benguela hake</name>
    <name type="synonym">Merluccius cadenati</name>
    <dbReference type="NCBI Taxonomy" id="89951"/>
    <lineage>
        <taxon>Eukaryota</taxon>
        <taxon>Metazoa</taxon>
        <taxon>Chordata</taxon>
        <taxon>Craniata</taxon>
        <taxon>Vertebrata</taxon>
        <taxon>Euteleostomi</taxon>
        <taxon>Actinopterygii</taxon>
        <taxon>Neopterygii</taxon>
        <taxon>Teleostei</taxon>
        <taxon>Neoteleostei</taxon>
        <taxon>Acanthomorphata</taxon>
        <taxon>Zeiogadaria</taxon>
        <taxon>Gadariae</taxon>
        <taxon>Gadiformes</taxon>
        <taxon>Gadoidei</taxon>
        <taxon>Merlucciidae</taxon>
        <taxon>Merluccius</taxon>
    </lineage>
</organism>
<dbReference type="GO" id="GO:0005524">
    <property type="term" value="F:ATP binding"/>
    <property type="evidence" value="ECO:0007669"/>
    <property type="project" value="UniProtKB-KW"/>
</dbReference>
<evidence type="ECO:0000256" key="2">
    <source>
        <dbReference type="ARBA" id="ARBA00022840"/>
    </source>
</evidence>
<dbReference type="EMBL" id="JAOPHQ010003708">
    <property type="protein sequence ID" value="KAK0142129.1"/>
    <property type="molecule type" value="Genomic_DNA"/>
</dbReference>
<keyword evidence="3" id="KW-0808">Transferase</keyword>
<dbReference type="InterPro" id="IPR027417">
    <property type="entry name" value="P-loop_NTPase"/>
</dbReference>
<dbReference type="Pfam" id="PF08433">
    <property type="entry name" value="KTI12"/>
    <property type="match status" value="1"/>
</dbReference>
<reference evidence="3" key="1">
    <citation type="journal article" date="2023" name="Front. Mar. Sci.">
        <title>A new Merluccius polli reference genome to investigate the effects of global change in West African waters.</title>
        <authorList>
            <person name="Mateo J.L."/>
            <person name="Blanco-Fernandez C."/>
            <person name="Garcia-Vazquez E."/>
            <person name="Machado-Schiaffino G."/>
        </authorList>
    </citation>
    <scope>NUCLEOTIDE SEQUENCE</scope>
    <source>
        <strain evidence="3">C29</strain>
        <tissue evidence="3">Fin</tissue>
    </source>
</reference>
<keyword evidence="3" id="KW-0418">Kinase</keyword>
<dbReference type="InterPro" id="IPR013641">
    <property type="entry name" value="KTI12/PSTK"/>
</dbReference>
<comment type="caution">
    <text evidence="3">The sequence shown here is derived from an EMBL/GenBank/DDBJ whole genome shotgun (WGS) entry which is preliminary data.</text>
</comment>
<sequence length="390" mass="43435">MTSLSQYLHEAAVKPRVTGKERKQGRTVHGSVHSVLACLSTVSSRLKHREMAPSPPACLCVLCGLPAAGKSSLARTVAVMAATRGWRVAVIHYDDLVPESAFRMKALEDESQAQTEWQLSRRSLLRAVERLLRDPDAASDPPDGRRIDGAAWRRCVRVLLEQRGGGGGSTEAAAAAAEPVVLLLDDNFYYPSMRYEVYRLARKCSVGFCQVFVDCCVEACTSRNQRRPDPLPTGLIVEMAKRLEAPNPQKNAWEKNSITLNNSGCLSETDLQRWMELMTHAVHNPLVQEADRLKCAISVVHQADQACRRLVSAVMKSASEDGDVPPEQMKCLASELNESKLRFLQDLRTQYVQQLPTIEGEDIDVQQVVTTEVAALDREIKETLLRFRRK</sequence>
<evidence type="ECO:0000313" key="4">
    <source>
        <dbReference type="Proteomes" id="UP001174136"/>
    </source>
</evidence>
<name>A0AA47ML75_MERPO</name>
<dbReference type="GO" id="GO:0016301">
    <property type="term" value="F:kinase activity"/>
    <property type="evidence" value="ECO:0007669"/>
    <property type="project" value="UniProtKB-KW"/>
</dbReference>
<dbReference type="InterPro" id="IPR052648">
    <property type="entry name" value="Ser-tRNA(Sec)_kinase"/>
</dbReference>
<keyword evidence="1" id="KW-0547">Nucleotide-binding</keyword>
<gene>
    <name evidence="3" type="primary">Pstk</name>
    <name evidence="3" type="ORF">N1851_020195</name>
</gene>
<dbReference type="AlphaFoldDB" id="A0AA47ML75"/>
<accession>A0AA47ML75</accession>
<keyword evidence="4" id="KW-1185">Reference proteome</keyword>
<dbReference type="PANTHER" id="PTHR20873">
    <property type="entry name" value="L-SERYL-TRNA(SEC) KINASE"/>
    <property type="match status" value="1"/>
</dbReference>
<dbReference type="Proteomes" id="UP001174136">
    <property type="component" value="Unassembled WGS sequence"/>
</dbReference>
<dbReference type="GO" id="GO:0000049">
    <property type="term" value="F:tRNA binding"/>
    <property type="evidence" value="ECO:0007669"/>
    <property type="project" value="TreeGrafter"/>
</dbReference>
<dbReference type="SUPFAM" id="SSF52540">
    <property type="entry name" value="P-loop containing nucleoside triphosphate hydrolases"/>
    <property type="match status" value="1"/>
</dbReference>
<proteinExistence type="predicted"/>
<evidence type="ECO:0000256" key="1">
    <source>
        <dbReference type="ARBA" id="ARBA00022741"/>
    </source>
</evidence>
<keyword evidence="2" id="KW-0067">ATP-binding</keyword>
<evidence type="ECO:0000313" key="3">
    <source>
        <dbReference type="EMBL" id="KAK0142129.1"/>
    </source>
</evidence>
<dbReference type="Gene3D" id="3.40.50.300">
    <property type="entry name" value="P-loop containing nucleotide triphosphate hydrolases"/>
    <property type="match status" value="1"/>
</dbReference>
<protein>
    <submittedName>
        <fullName evidence="3">L-seryl-tRNA(Sec) kinase</fullName>
    </submittedName>
</protein>
<dbReference type="PANTHER" id="PTHR20873:SF0">
    <property type="entry name" value="L-SERYL-TRNA(SEC) KINASE"/>
    <property type="match status" value="1"/>
</dbReference>